<evidence type="ECO:0000313" key="3">
    <source>
        <dbReference type="Proteomes" id="UP000593561"/>
    </source>
</evidence>
<feature type="region of interest" description="Disordered" evidence="1">
    <location>
        <begin position="96"/>
        <end position="118"/>
    </location>
</feature>
<evidence type="ECO:0000256" key="1">
    <source>
        <dbReference type="SAM" id="MobiDB-lite"/>
    </source>
</evidence>
<accession>A0A7J8T728</accession>
<dbReference type="AlphaFoldDB" id="A0A7J8T728"/>
<reference evidence="2 3" key="1">
    <citation type="journal article" date="2019" name="Genome Biol. Evol.">
        <title>Insights into the evolution of the New World diploid cottons (Gossypium, subgenus Houzingenia) based on genome sequencing.</title>
        <authorList>
            <person name="Grover C.E."/>
            <person name="Arick M.A. 2nd"/>
            <person name="Thrash A."/>
            <person name="Conover J.L."/>
            <person name="Sanders W.S."/>
            <person name="Peterson D.G."/>
            <person name="Frelichowski J.E."/>
            <person name="Scheffler J.A."/>
            <person name="Scheffler B.E."/>
            <person name="Wendel J.F."/>
        </authorList>
    </citation>
    <scope>NUCLEOTIDE SEQUENCE [LARGE SCALE GENOMIC DNA]</scope>
    <source>
        <strain evidence="2">27</strain>
        <tissue evidence="2">Leaf</tissue>
    </source>
</reference>
<dbReference type="EMBL" id="JABFAC010237147">
    <property type="protein sequence ID" value="MBA0634157.1"/>
    <property type="molecule type" value="Genomic_DNA"/>
</dbReference>
<gene>
    <name evidence="2" type="ORF">Godav_000023</name>
</gene>
<evidence type="ECO:0008006" key="4">
    <source>
        <dbReference type="Google" id="ProtNLM"/>
    </source>
</evidence>
<keyword evidence="3" id="KW-1185">Reference proteome</keyword>
<dbReference type="Proteomes" id="UP000593561">
    <property type="component" value="Unassembled WGS sequence"/>
</dbReference>
<protein>
    <recommendedName>
        <fullName evidence="4">Myb/SANT-like domain-containing protein</fullName>
    </recommendedName>
</protein>
<evidence type="ECO:0000313" key="2">
    <source>
        <dbReference type="EMBL" id="MBA0634157.1"/>
    </source>
</evidence>
<comment type="caution">
    <text evidence="2">The sequence shown here is derived from an EMBL/GenBank/DDBJ whole genome shotgun (WGS) entry which is preliminary data.</text>
</comment>
<sequence length="118" mass="13301">MVDLYNVGIYNANMGFKAVYLNELERMIGQSFTQLNGKYSSNFGWDEHRQMVIAEDADVDIANNAKDVDIANNLEERNNYCGCEYDISLDDMDVSATQSQLPKRNQDGSTSSKKKKDG</sequence>
<organism evidence="2 3">
    <name type="scientific">Gossypium davidsonii</name>
    <name type="common">Davidson's cotton</name>
    <name type="synonym">Gossypium klotzschianum subsp. davidsonii</name>
    <dbReference type="NCBI Taxonomy" id="34287"/>
    <lineage>
        <taxon>Eukaryota</taxon>
        <taxon>Viridiplantae</taxon>
        <taxon>Streptophyta</taxon>
        <taxon>Embryophyta</taxon>
        <taxon>Tracheophyta</taxon>
        <taxon>Spermatophyta</taxon>
        <taxon>Magnoliopsida</taxon>
        <taxon>eudicotyledons</taxon>
        <taxon>Gunneridae</taxon>
        <taxon>Pentapetalae</taxon>
        <taxon>rosids</taxon>
        <taxon>malvids</taxon>
        <taxon>Malvales</taxon>
        <taxon>Malvaceae</taxon>
        <taxon>Malvoideae</taxon>
        <taxon>Gossypium</taxon>
    </lineage>
</organism>
<proteinExistence type="predicted"/>
<name>A0A7J8T728_GOSDV</name>